<sequence>MYQKKRLYLLASGLLGLGLALMSLQVGAQESLTLERAVSLAYERNPEFSAARSEIGIANGLRRQAGVIPNPELGFEVEDTRADRQTRAITITQPIELGGKRGARIDVAEANRSMVDADLEVRRQGLRADVIQAFFAALRAQEGMRLAEASLSLAERGAKVAAAQVDAGKVSPVEAARADMQLATVQLDLRRAGQEWDNARQMLARLLGSDAPEFGELMGSFEHLPDVPSESALLARVRESADMRRALRQVALSEAELGLERSQRYPNISLSIGSQYEEIERERVNLVGLSVPLPLFDRNQGNVLAAARRADQARDLRNAAELRVRGEIQQALRDWRTARADVEEIRNRILPAGQRTVEAATRGFSLGRFAFLDVLDAQRALIDARTRYLQSLQAVVDAWARIERLYGPTTTFE</sequence>
<dbReference type="OrthoDB" id="9791261at2"/>
<keyword evidence="6" id="KW-0564">Palmitate</keyword>
<accession>A0A078LUM9</accession>
<evidence type="ECO:0000256" key="7">
    <source>
        <dbReference type="ARBA" id="ARBA00023237"/>
    </source>
</evidence>
<evidence type="ECO:0000256" key="3">
    <source>
        <dbReference type="ARBA" id="ARBA00022452"/>
    </source>
</evidence>
<evidence type="ECO:0000256" key="2">
    <source>
        <dbReference type="ARBA" id="ARBA00007613"/>
    </source>
</evidence>
<evidence type="ECO:0000256" key="8">
    <source>
        <dbReference type="ARBA" id="ARBA00023288"/>
    </source>
</evidence>
<dbReference type="Gene3D" id="1.20.1600.10">
    <property type="entry name" value="Outer membrane efflux proteins (OEP)"/>
    <property type="match status" value="1"/>
</dbReference>
<evidence type="ECO:0000256" key="1">
    <source>
        <dbReference type="ARBA" id="ARBA00004442"/>
    </source>
</evidence>
<dbReference type="EMBL" id="CCSF01000001">
    <property type="protein sequence ID" value="CDZ94955.1"/>
    <property type="molecule type" value="Genomic_DNA"/>
</dbReference>
<evidence type="ECO:0000313" key="10">
    <source>
        <dbReference type="EMBL" id="CDZ94955.1"/>
    </source>
</evidence>
<dbReference type="STRING" id="1499686.BN1079_02286"/>
<evidence type="ECO:0000256" key="6">
    <source>
        <dbReference type="ARBA" id="ARBA00023139"/>
    </source>
</evidence>
<dbReference type="Pfam" id="PF02321">
    <property type="entry name" value="OEP"/>
    <property type="match status" value="2"/>
</dbReference>
<keyword evidence="8" id="KW-0449">Lipoprotein</keyword>
<keyword evidence="9" id="KW-0732">Signal</keyword>
<comment type="subcellular location">
    <subcellularLocation>
        <location evidence="1">Cell outer membrane</location>
    </subcellularLocation>
</comment>
<keyword evidence="3" id="KW-1134">Transmembrane beta strand</keyword>
<evidence type="ECO:0000256" key="4">
    <source>
        <dbReference type="ARBA" id="ARBA00022692"/>
    </source>
</evidence>
<dbReference type="GO" id="GO:0016020">
    <property type="term" value="C:membrane"/>
    <property type="evidence" value="ECO:0007669"/>
    <property type="project" value="UniProtKB-SubCell"/>
</dbReference>
<evidence type="ECO:0000256" key="9">
    <source>
        <dbReference type="SAM" id="SignalP"/>
    </source>
</evidence>
<dbReference type="Proteomes" id="UP000053902">
    <property type="component" value="Unassembled WGS sequence"/>
</dbReference>
<dbReference type="InterPro" id="IPR003423">
    <property type="entry name" value="OMP_efflux"/>
</dbReference>
<dbReference type="RefSeq" id="WP_037024384.1">
    <property type="nucleotide sequence ID" value="NZ_CCSF01000001.1"/>
</dbReference>
<keyword evidence="5" id="KW-0472">Membrane</keyword>
<reference evidence="10 11" key="1">
    <citation type="submission" date="2014-07" db="EMBL/GenBank/DDBJ databases">
        <authorList>
            <person name="Urmite Genomes Urmite Genomes"/>
        </authorList>
    </citation>
    <scope>NUCLEOTIDE SEQUENCE [LARGE SCALE GENOMIC DNA]</scope>
    <source>
        <strain evidence="10 11">20_BN</strain>
    </source>
</reference>
<dbReference type="GO" id="GO:0015562">
    <property type="term" value="F:efflux transmembrane transporter activity"/>
    <property type="evidence" value="ECO:0007669"/>
    <property type="project" value="InterPro"/>
</dbReference>
<comment type="similarity">
    <text evidence="2">Belongs to the outer membrane factor (OMF) (TC 1.B.17) family.</text>
</comment>
<dbReference type="AlphaFoldDB" id="A0A078LUM9"/>
<keyword evidence="11" id="KW-1185">Reference proteome</keyword>
<dbReference type="InterPro" id="IPR010131">
    <property type="entry name" value="MdtP/NodT-like"/>
</dbReference>
<protein>
    <submittedName>
        <fullName evidence="10">Cobalt-zinc-cadmium resistance protein CzcC</fullName>
    </submittedName>
</protein>
<gene>
    <name evidence="10" type="ORF">BN1079_02286</name>
</gene>
<evidence type="ECO:0000313" key="11">
    <source>
        <dbReference type="Proteomes" id="UP000053902"/>
    </source>
</evidence>
<name>A0A078LUM9_9PSED</name>
<feature type="chain" id="PRO_5001741574" evidence="9">
    <location>
        <begin position="29"/>
        <end position="413"/>
    </location>
</feature>
<feature type="signal peptide" evidence="9">
    <location>
        <begin position="1"/>
        <end position="28"/>
    </location>
</feature>
<dbReference type="HOGENOM" id="CLU_012817_14_3_6"/>
<dbReference type="eggNOG" id="COG1538">
    <property type="taxonomic scope" value="Bacteria"/>
</dbReference>
<dbReference type="PANTHER" id="PTHR30203:SF24">
    <property type="entry name" value="BLR4935 PROTEIN"/>
    <property type="match status" value="1"/>
</dbReference>
<keyword evidence="4" id="KW-0812">Transmembrane</keyword>
<dbReference type="PANTHER" id="PTHR30203">
    <property type="entry name" value="OUTER MEMBRANE CATION EFFLUX PROTEIN"/>
    <property type="match status" value="1"/>
</dbReference>
<organism evidence="10 11">
    <name type="scientific">Pseudomonas saudiphocaensis</name>
    <dbReference type="NCBI Taxonomy" id="1499686"/>
    <lineage>
        <taxon>Bacteria</taxon>
        <taxon>Pseudomonadati</taxon>
        <taxon>Pseudomonadota</taxon>
        <taxon>Gammaproteobacteria</taxon>
        <taxon>Pseudomonadales</taxon>
        <taxon>Pseudomonadaceae</taxon>
        <taxon>Pseudomonas</taxon>
    </lineage>
</organism>
<dbReference type="SUPFAM" id="SSF56954">
    <property type="entry name" value="Outer membrane efflux proteins (OEP)"/>
    <property type="match status" value="1"/>
</dbReference>
<evidence type="ECO:0000256" key="5">
    <source>
        <dbReference type="ARBA" id="ARBA00023136"/>
    </source>
</evidence>
<keyword evidence="7" id="KW-0998">Cell outer membrane</keyword>
<proteinExistence type="inferred from homology"/>